<dbReference type="InterPro" id="IPR052953">
    <property type="entry name" value="Ser-rich/MCO-related"/>
</dbReference>
<dbReference type="PANTHER" id="PTHR34883:SF15">
    <property type="entry name" value="EXTRACELLULAR SERINE-RICH PROTEIN"/>
    <property type="match status" value="1"/>
</dbReference>
<evidence type="ECO:0000256" key="1">
    <source>
        <dbReference type="SAM" id="Phobius"/>
    </source>
</evidence>
<feature type="chain" id="PRO_5007864666" description="Cupredoxin" evidence="2">
    <location>
        <begin position="23"/>
        <end position="244"/>
    </location>
</feature>
<keyword evidence="1" id="KW-0812">Transmembrane</keyword>
<dbReference type="OrthoDB" id="1921208at2759"/>
<feature type="signal peptide" evidence="2">
    <location>
        <begin position="1"/>
        <end position="22"/>
    </location>
</feature>
<keyword evidence="2" id="KW-0732">Signal</keyword>
<protein>
    <recommendedName>
        <fullName evidence="5">Cupredoxin</fullName>
    </recommendedName>
</protein>
<evidence type="ECO:0000313" key="3">
    <source>
        <dbReference type="EMBL" id="KZW03257.1"/>
    </source>
</evidence>
<evidence type="ECO:0000313" key="4">
    <source>
        <dbReference type="Proteomes" id="UP000077266"/>
    </source>
</evidence>
<reference evidence="3 4" key="1">
    <citation type="journal article" date="2016" name="Mol. Biol. Evol.">
        <title>Comparative Genomics of Early-Diverging Mushroom-Forming Fungi Provides Insights into the Origins of Lignocellulose Decay Capabilities.</title>
        <authorList>
            <person name="Nagy L.G."/>
            <person name="Riley R."/>
            <person name="Tritt A."/>
            <person name="Adam C."/>
            <person name="Daum C."/>
            <person name="Floudas D."/>
            <person name="Sun H."/>
            <person name="Yadav J.S."/>
            <person name="Pangilinan J."/>
            <person name="Larsson K.H."/>
            <person name="Matsuura K."/>
            <person name="Barry K."/>
            <person name="Labutti K."/>
            <person name="Kuo R."/>
            <person name="Ohm R.A."/>
            <person name="Bhattacharya S.S."/>
            <person name="Shirouzu T."/>
            <person name="Yoshinaga Y."/>
            <person name="Martin F.M."/>
            <person name="Grigoriev I.V."/>
            <person name="Hibbett D.S."/>
        </authorList>
    </citation>
    <scope>NUCLEOTIDE SEQUENCE [LARGE SCALE GENOMIC DNA]</scope>
    <source>
        <strain evidence="3 4">HHB12029</strain>
    </source>
</reference>
<dbReference type="CDD" id="cd00920">
    <property type="entry name" value="Cupredoxin"/>
    <property type="match status" value="1"/>
</dbReference>
<dbReference type="InParanoid" id="A0A165Q8W4"/>
<sequence length="244" mass="25507">MRTSKAATVLVFFTAATSLVAAVQNTINVTGDASSWQHQDLHGAVGDTFSILLPQGFGHSLMQVSFDSPCAALAGGFNTGVSQKVATNFTVQLTDMDPIYIACGEPGHCHAGEVSTINAPATSGTQALYDFVMAARGTPEDTPINRYYVLHTNPASPSQNSGTTQLDQSPLGSGVHAMVIGLIALIDSQPPSPPPAPPSESYPNWVVGVAFAVALCLLVVGTGVVRSDKRQRLYDQVVIGKRPA</sequence>
<evidence type="ECO:0008006" key="5">
    <source>
        <dbReference type="Google" id="ProtNLM"/>
    </source>
</evidence>
<dbReference type="Gene3D" id="2.60.40.420">
    <property type="entry name" value="Cupredoxins - blue copper proteins"/>
    <property type="match status" value="1"/>
</dbReference>
<name>A0A165Q8W4_EXIGL</name>
<evidence type="ECO:0000256" key="2">
    <source>
        <dbReference type="SAM" id="SignalP"/>
    </source>
</evidence>
<keyword evidence="1" id="KW-1133">Transmembrane helix</keyword>
<feature type="transmembrane region" description="Helical" evidence="1">
    <location>
        <begin position="205"/>
        <end position="225"/>
    </location>
</feature>
<gene>
    <name evidence="3" type="ORF">EXIGLDRAFT_744100</name>
</gene>
<keyword evidence="4" id="KW-1185">Reference proteome</keyword>
<dbReference type="PANTHER" id="PTHR34883">
    <property type="entry name" value="SERINE-RICH PROTEIN, PUTATIVE-RELATED-RELATED"/>
    <property type="match status" value="1"/>
</dbReference>
<dbReference type="InterPro" id="IPR008972">
    <property type="entry name" value="Cupredoxin"/>
</dbReference>
<keyword evidence="1" id="KW-0472">Membrane</keyword>
<accession>A0A165Q8W4</accession>
<dbReference type="EMBL" id="KV425884">
    <property type="protein sequence ID" value="KZW03257.1"/>
    <property type="molecule type" value="Genomic_DNA"/>
</dbReference>
<dbReference type="AlphaFoldDB" id="A0A165Q8W4"/>
<dbReference type="SUPFAM" id="SSF49503">
    <property type="entry name" value="Cupredoxins"/>
    <property type="match status" value="1"/>
</dbReference>
<proteinExistence type="predicted"/>
<organism evidence="3 4">
    <name type="scientific">Exidia glandulosa HHB12029</name>
    <dbReference type="NCBI Taxonomy" id="1314781"/>
    <lineage>
        <taxon>Eukaryota</taxon>
        <taxon>Fungi</taxon>
        <taxon>Dikarya</taxon>
        <taxon>Basidiomycota</taxon>
        <taxon>Agaricomycotina</taxon>
        <taxon>Agaricomycetes</taxon>
        <taxon>Auriculariales</taxon>
        <taxon>Exidiaceae</taxon>
        <taxon>Exidia</taxon>
    </lineage>
</organism>
<dbReference type="Proteomes" id="UP000077266">
    <property type="component" value="Unassembled WGS sequence"/>
</dbReference>